<comment type="caution">
    <text evidence="2">The sequence shown here is derived from an EMBL/GenBank/DDBJ whole genome shotgun (WGS) entry which is preliminary data.</text>
</comment>
<dbReference type="PANTHER" id="PTHR48207:SF3">
    <property type="entry name" value="SUCCINATE--HYDROXYMETHYLGLUTARATE COA-TRANSFERASE"/>
    <property type="match status" value="1"/>
</dbReference>
<dbReference type="PANTHER" id="PTHR48207">
    <property type="entry name" value="SUCCINATE--HYDROXYMETHYLGLUTARATE COA-TRANSFERASE"/>
    <property type="match status" value="1"/>
</dbReference>
<dbReference type="Gene3D" id="3.30.1540.10">
    <property type="entry name" value="formyl-coa transferase, domain 3"/>
    <property type="match status" value="1"/>
</dbReference>
<dbReference type="GO" id="GO:0016740">
    <property type="term" value="F:transferase activity"/>
    <property type="evidence" value="ECO:0007669"/>
    <property type="project" value="UniProtKB-KW"/>
</dbReference>
<reference evidence="2 3" key="1">
    <citation type="submission" date="2018-10" db="EMBL/GenBank/DDBJ databases">
        <title>Genomic Encyclopedia of Type Strains, Phase IV (KMG-IV): sequencing the most valuable type-strain genomes for metagenomic binning, comparative biology and taxonomic classification.</title>
        <authorList>
            <person name="Goeker M."/>
        </authorList>
    </citation>
    <scope>NUCLEOTIDE SEQUENCE [LARGE SCALE GENOMIC DNA]</scope>
    <source>
        <strain evidence="2 3">DSM 19791</strain>
    </source>
</reference>
<dbReference type="InterPro" id="IPR050483">
    <property type="entry name" value="CoA-transferase_III_domain"/>
</dbReference>
<keyword evidence="3" id="KW-1185">Reference proteome</keyword>
<dbReference type="InterPro" id="IPR003673">
    <property type="entry name" value="CoA-Trfase_fam_III"/>
</dbReference>
<protein>
    <submittedName>
        <fullName evidence="2">Formyl-CoA transferase/succinyl-CoA--D-citramalate CoA-transferase</fullName>
    </submittedName>
</protein>
<dbReference type="InterPro" id="IPR023606">
    <property type="entry name" value="CoA-Trfase_III_dom_1_sf"/>
</dbReference>
<evidence type="ECO:0000256" key="1">
    <source>
        <dbReference type="ARBA" id="ARBA00022679"/>
    </source>
</evidence>
<evidence type="ECO:0000313" key="3">
    <source>
        <dbReference type="Proteomes" id="UP000276029"/>
    </source>
</evidence>
<keyword evidence="1 2" id="KW-0808">Transferase</keyword>
<gene>
    <name evidence="2" type="ORF">DFR51_0723</name>
</gene>
<dbReference type="EMBL" id="RBWX01000007">
    <property type="protein sequence ID" value="RKS91170.1"/>
    <property type="molecule type" value="Genomic_DNA"/>
</dbReference>
<accession>A0ABX9T188</accession>
<dbReference type="Proteomes" id="UP000276029">
    <property type="component" value="Unassembled WGS sequence"/>
</dbReference>
<proteinExistence type="predicted"/>
<dbReference type="Gene3D" id="3.40.50.10540">
    <property type="entry name" value="Crotonobetainyl-coa:carnitine coa-transferase, domain 1"/>
    <property type="match status" value="1"/>
</dbReference>
<organism evidence="2 3">
    <name type="scientific">Sphingosinicella microcystinivorans</name>
    <dbReference type="NCBI Taxonomy" id="335406"/>
    <lineage>
        <taxon>Bacteria</taxon>
        <taxon>Pseudomonadati</taxon>
        <taxon>Pseudomonadota</taxon>
        <taxon>Alphaproteobacteria</taxon>
        <taxon>Sphingomonadales</taxon>
        <taxon>Sphingosinicellaceae</taxon>
        <taxon>Sphingosinicella</taxon>
    </lineage>
</organism>
<dbReference type="RefSeq" id="WP_174234237.1">
    <property type="nucleotide sequence ID" value="NZ_RBWX01000007.1"/>
</dbReference>
<dbReference type="SUPFAM" id="SSF89796">
    <property type="entry name" value="CoA-transferase family III (CaiB/BaiF)"/>
    <property type="match status" value="1"/>
</dbReference>
<evidence type="ECO:0000313" key="2">
    <source>
        <dbReference type="EMBL" id="RKS91170.1"/>
    </source>
</evidence>
<sequence>MASGALQGLRLVEMGQLIAGPFCGQLMADHGAEVIKIEAPGAGDPMREWGRNKPVWWPVVARNKKSITLNLRDQRGQDIVRRLVEKSDFLLENFRTGTMEKWNLGYEQLSAINPGLIMIRVTGFGQTGPYARRAGYGSIGEAMGGIRNLAGDPSTPPSRVGLSIGDSLAATFACLGALMALQNRHRTGQGQVVDSAIYEAVLAMMESTIPEYTEAGFTRERTGATLPKVAPSNVYSTSDGEILIAANQDSVWKRMAEAMGHPQLGSDPRFATHHARGEHQVELDNMISAWTKSWSSADLLAHLETHGVPAGKIYKAPDMLEDPHFKAREAIIKVQHPHFQNLWMQNVFPKLSETPGEVAWAGPTLGQHNEEIYGEILGMSVQQMNSLQDEGVI</sequence>
<name>A0ABX9T188_SPHMI</name>
<dbReference type="Pfam" id="PF02515">
    <property type="entry name" value="CoA_transf_3"/>
    <property type="match status" value="1"/>
</dbReference>
<dbReference type="InterPro" id="IPR044855">
    <property type="entry name" value="CoA-Trfase_III_dom3_sf"/>
</dbReference>